<dbReference type="EMBL" id="JAYMYR010000004">
    <property type="protein sequence ID" value="KAK7369965.1"/>
    <property type="molecule type" value="Genomic_DNA"/>
</dbReference>
<protein>
    <submittedName>
        <fullName evidence="1">Uncharacterized protein</fullName>
    </submittedName>
</protein>
<proteinExistence type="predicted"/>
<name>A0AAN9RBX8_PHACN</name>
<comment type="caution">
    <text evidence="1">The sequence shown here is derived from an EMBL/GenBank/DDBJ whole genome shotgun (WGS) entry which is preliminary data.</text>
</comment>
<dbReference type="AlphaFoldDB" id="A0AAN9RBX8"/>
<sequence>MSHKGFQKNLEPSVDFEIQGKTYSEQKSNSLIGTEFQRCGATNEGRNSDDQRNVIDDELDGLDERKVGVTRFSCLGLFRSCLAAYFQ</sequence>
<dbReference type="Proteomes" id="UP001374584">
    <property type="component" value="Unassembled WGS sequence"/>
</dbReference>
<evidence type="ECO:0000313" key="1">
    <source>
        <dbReference type="EMBL" id="KAK7369965.1"/>
    </source>
</evidence>
<accession>A0AAN9RBX8</accession>
<evidence type="ECO:0000313" key="2">
    <source>
        <dbReference type="Proteomes" id="UP001374584"/>
    </source>
</evidence>
<keyword evidence="2" id="KW-1185">Reference proteome</keyword>
<gene>
    <name evidence="1" type="ORF">VNO80_12013</name>
</gene>
<organism evidence="1 2">
    <name type="scientific">Phaseolus coccineus</name>
    <name type="common">Scarlet runner bean</name>
    <name type="synonym">Phaseolus multiflorus</name>
    <dbReference type="NCBI Taxonomy" id="3886"/>
    <lineage>
        <taxon>Eukaryota</taxon>
        <taxon>Viridiplantae</taxon>
        <taxon>Streptophyta</taxon>
        <taxon>Embryophyta</taxon>
        <taxon>Tracheophyta</taxon>
        <taxon>Spermatophyta</taxon>
        <taxon>Magnoliopsida</taxon>
        <taxon>eudicotyledons</taxon>
        <taxon>Gunneridae</taxon>
        <taxon>Pentapetalae</taxon>
        <taxon>rosids</taxon>
        <taxon>fabids</taxon>
        <taxon>Fabales</taxon>
        <taxon>Fabaceae</taxon>
        <taxon>Papilionoideae</taxon>
        <taxon>50 kb inversion clade</taxon>
        <taxon>NPAAA clade</taxon>
        <taxon>indigoferoid/millettioid clade</taxon>
        <taxon>Phaseoleae</taxon>
        <taxon>Phaseolus</taxon>
    </lineage>
</organism>
<reference evidence="1 2" key="1">
    <citation type="submission" date="2024-01" db="EMBL/GenBank/DDBJ databases">
        <title>The genomes of 5 underutilized Papilionoideae crops provide insights into root nodulation and disease resistanc.</title>
        <authorList>
            <person name="Jiang F."/>
        </authorList>
    </citation>
    <scope>NUCLEOTIDE SEQUENCE [LARGE SCALE GENOMIC DNA]</scope>
    <source>
        <strain evidence="1">JINMINGXINNONG_FW02</strain>
        <tissue evidence="1">Leaves</tissue>
    </source>
</reference>